<evidence type="ECO:0000256" key="5">
    <source>
        <dbReference type="SAM" id="MobiDB-lite"/>
    </source>
</evidence>
<dbReference type="InterPro" id="IPR050307">
    <property type="entry name" value="Sterol_Desaturase_Related"/>
</dbReference>
<dbReference type="OrthoDB" id="6354873at2759"/>
<dbReference type="GO" id="GO:0008610">
    <property type="term" value="P:lipid biosynthetic process"/>
    <property type="evidence" value="ECO:0007669"/>
    <property type="project" value="InterPro"/>
</dbReference>
<accession>A0A316UJ44</accession>
<evidence type="ECO:0000256" key="1">
    <source>
        <dbReference type="ARBA" id="ARBA00004370"/>
    </source>
</evidence>
<evidence type="ECO:0000313" key="9">
    <source>
        <dbReference type="Proteomes" id="UP000245884"/>
    </source>
</evidence>
<protein>
    <recommendedName>
        <fullName evidence="7">Fatty acid hydroxylase domain-containing protein</fullName>
    </recommendedName>
</protein>
<dbReference type="AlphaFoldDB" id="A0A316UJ44"/>
<dbReference type="EMBL" id="KZ819678">
    <property type="protein sequence ID" value="PWN24954.1"/>
    <property type="molecule type" value="Genomic_DNA"/>
</dbReference>
<feature type="domain" description="Fatty acid hydroxylase" evidence="7">
    <location>
        <begin position="193"/>
        <end position="337"/>
    </location>
</feature>
<gene>
    <name evidence="8" type="ORF">BDZ90DRAFT_243979</name>
</gene>
<dbReference type="InterPro" id="IPR006694">
    <property type="entry name" value="Fatty_acid_hydroxylase"/>
</dbReference>
<dbReference type="GO" id="GO:0016020">
    <property type="term" value="C:membrane"/>
    <property type="evidence" value="ECO:0007669"/>
    <property type="project" value="UniProtKB-SubCell"/>
</dbReference>
<feature type="transmembrane region" description="Helical" evidence="6">
    <location>
        <begin position="100"/>
        <end position="121"/>
    </location>
</feature>
<dbReference type="GeneID" id="37029273"/>
<comment type="subcellular location">
    <subcellularLocation>
        <location evidence="1">Membrane</location>
    </subcellularLocation>
</comment>
<evidence type="ECO:0000313" key="8">
    <source>
        <dbReference type="EMBL" id="PWN24954.1"/>
    </source>
</evidence>
<dbReference type="RefSeq" id="XP_025359566.1">
    <property type="nucleotide sequence ID" value="XM_025507450.1"/>
</dbReference>
<keyword evidence="9" id="KW-1185">Reference proteome</keyword>
<sequence length="358" mass="40800">MTSTTTTTPASNGVSGAVPRSKFNPTWHHRPRSEWTWRERLLDDMGILQDQSGSARPPIHKMTDPVPVCSVWNQHRFVAPWAVAPILAHFAFTRATGISLPAWAAGPLYLAWFMAYGMTLFHAFRRMTKKYGCFDGEHTRDGIPDDKTARVSNELMAVVAVRTVFAFTVIYPNDQTNLLTWNNVLGMPLSLFAYACIIDFWFYVYHRSMHEVSWLWKFHRTHHTSKHPSAAMGAYAGAEQEIMDILGIPFLAYLTTCATPFKIDFATWWISTCYTLFIEAGGHTGIRAYFTNPTAWPLSFIGCELALEDHDLHHRKGWKSSANYGKQTRLWDSLFGTTWERIEGHASNIDWSKDIRVG</sequence>
<dbReference type="Pfam" id="PF04116">
    <property type="entry name" value="FA_hydroxylase"/>
    <property type="match status" value="1"/>
</dbReference>
<dbReference type="PANTHER" id="PTHR11863">
    <property type="entry name" value="STEROL DESATURASE"/>
    <property type="match status" value="1"/>
</dbReference>
<keyword evidence="2 6" id="KW-0812">Transmembrane</keyword>
<dbReference type="Proteomes" id="UP000245884">
    <property type="component" value="Unassembled WGS sequence"/>
</dbReference>
<organism evidence="8 9">
    <name type="scientific">Jaminaea rosea</name>
    <dbReference type="NCBI Taxonomy" id="1569628"/>
    <lineage>
        <taxon>Eukaryota</taxon>
        <taxon>Fungi</taxon>
        <taxon>Dikarya</taxon>
        <taxon>Basidiomycota</taxon>
        <taxon>Ustilaginomycotina</taxon>
        <taxon>Exobasidiomycetes</taxon>
        <taxon>Microstromatales</taxon>
        <taxon>Microstromatales incertae sedis</taxon>
        <taxon>Jaminaea</taxon>
    </lineage>
</organism>
<dbReference type="GO" id="GO:0016491">
    <property type="term" value="F:oxidoreductase activity"/>
    <property type="evidence" value="ECO:0007669"/>
    <property type="project" value="InterPro"/>
</dbReference>
<evidence type="ECO:0000256" key="2">
    <source>
        <dbReference type="ARBA" id="ARBA00022692"/>
    </source>
</evidence>
<reference evidence="8 9" key="1">
    <citation type="journal article" date="2018" name="Mol. Biol. Evol.">
        <title>Broad Genomic Sampling Reveals a Smut Pathogenic Ancestry of the Fungal Clade Ustilaginomycotina.</title>
        <authorList>
            <person name="Kijpornyongpan T."/>
            <person name="Mondo S.J."/>
            <person name="Barry K."/>
            <person name="Sandor L."/>
            <person name="Lee J."/>
            <person name="Lipzen A."/>
            <person name="Pangilinan J."/>
            <person name="LaButti K."/>
            <person name="Hainaut M."/>
            <person name="Henrissat B."/>
            <person name="Grigoriev I.V."/>
            <person name="Spatafora J.W."/>
            <person name="Aime M.C."/>
        </authorList>
    </citation>
    <scope>NUCLEOTIDE SEQUENCE [LARGE SCALE GENOMIC DNA]</scope>
    <source>
        <strain evidence="8 9">MCA 5214</strain>
    </source>
</reference>
<keyword evidence="3 6" id="KW-1133">Transmembrane helix</keyword>
<evidence type="ECO:0000256" key="4">
    <source>
        <dbReference type="ARBA" id="ARBA00023136"/>
    </source>
</evidence>
<feature type="region of interest" description="Disordered" evidence="5">
    <location>
        <begin position="1"/>
        <end position="25"/>
    </location>
</feature>
<dbReference type="STRING" id="1569628.A0A316UJ44"/>
<dbReference type="GO" id="GO:0005506">
    <property type="term" value="F:iron ion binding"/>
    <property type="evidence" value="ECO:0007669"/>
    <property type="project" value="InterPro"/>
</dbReference>
<feature type="transmembrane region" description="Helical" evidence="6">
    <location>
        <begin position="184"/>
        <end position="205"/>
    </location>
</feature>
<evidence type="ECO:0000259" key="7">
    <source>
        <dbReference type="Pfam" id="PF04116"/>
    </source>
</evidence>
<proteinExistence type="predicted"/>
<name>A0A316UJ44_9BASI</name>
<evidence type="ECO:0000256" key="3">
    <source>
        <dbReference type="ARBA" id="ARBA00022989"/>
    </source>
</evidence>
<keyword evidence="4 6" id="KW-0472">Membrane</keyword>
<evidence type="ECO:0000256" key="6">
    <source>
        <dbReference type="SAM" id="Phobius"/>
    </source>
</evidence>